<feature type="domain" description="DUF4314" evidence="2">
    <location>
        <begin position="3"/>
        <end position="52"/>
    </location>
</feature>
<keyword evidence="4" id="KW-1185">Reference proteome</keyword>
<name>A0ABZ1EJ73_9ACTN</name>
<dbReference type="InterPro" id="IPR025463">
    <property type="entry name" value="DUF4314"/>
</dbReference>
<feature type="region of interest" description="Disordered" evidence="1">
    <location>
        <begin position="354"/>
        <end position="400"/>
    </location>
</feature>
<dbReference type="RefSeq" id="WP_326564433.1">
    <property type="nucleotide sequence ID" value="NZ_CP109071.1"/>
</dbReference>
<evidence type="ECO:0000313" key="3">
    <source>
        <dbReference type="EMBL" id="WSA34300.1"/>
    </source>
</evidence>
<gene>
    <name evidence="3" type="ORF">OIE14_09800</name>
</gene>
<organism evidence="3 4">
    <name type="scientific">Micromonospora peucetia</name>
    <dbReference type="NCBI Taxonomy" id="47871"/>
    <lineage>
        <taxon>Bacteria</taxon>
        <taxon>Bacillati</taxon>
        <taxon>Actinomycetota</taxon>
        <taxon>Actinomycetes</taxon>
        <taxon>Micromonosporales</taxon>
        <taxon>Micromonosporaceae</taxon>
        <taxon>Micromonospora</taxon>
    </lineage>
</organism>
<feature type="compositionally biased region" description="Low complexity" evidence="1">
    <location>
        <begin position="373"/>
        <end position="386"/>
    </location>
</feature>
<dbReference type="EMBL" id="CP109071">
    <property type="protein sequence ID" value="WSA34300.1"/>
    <property type="molecule type" value="Genomic_DNA"/>
</dbReference>
<proteinExistence type="predicted"/>
<protein>
    <submittedName>
        <fullName evidence="3">DUF4314 domain-containing protein</fullName>
    </submittedName>
</protein>
<evidence type="ECO:0000256" key="1">
    <source>
        <dbReference type="SAM" id="MobiDB-lite"/>
    </source>
</evidence>
<reference evidence="3 4" key="1">
    <citation type="submission" date="2022-10" db="EMBL/GenBank/DDBJ databases">
        <title>The complete genomes of actinobacterial strains from the NBC collection.</title>
        <authorList>
            <person name="Joergensen T.S."/>
            <person name="Alvarez Arevalo M."/>
            <person name="Sterndorff E.B."/>
            <person name="Faurdal D."/>
            <person name="Vuksanovic O."/>
            <person name="Mourched A.-S."/>
            <person name="Charusanti P."/>
            <person name="Shaw S."/>
            <person name="Blin K."/>
            <person name="Weber T."/>
        </authorList>
    </citation>
    <scope>NUCLEOTIDE SEQUENCE [LARGE SCALE GENOMIC DNA]</scope>
    <source>
        <strain evidence="3 4">NBC 01809</strain>
    </source>
</reference>
<dbReference type="Pfam" id="PF14192">
    <property type="entry name" value="DUF4314"/>
    <property type="match status" value="1"/>
</dbReference>
<dbReference type="Proteomes" id="UP001334804">
    <property type="component" value="Chromosome"/>
</dbReference>
<evidence type="ECO:0000313" key="4">
    <source>
        <dbReference type="Proteomes" id="UP001334804"/>
    </source>
</evidence>
<sequence length="400" mass="43165">MTSYEAGQRVALLHTTDPYTLLRPGDTGTVRRHDQRHNIVEVTWDSGSTLSMCLDDGDRIAPTATPPPTGDPVAEAAGWAAALQRMRAAGTEAGRTAAESWAQDTIGARAGGGTRLAAHRILSGLDEVDPVVLDALPRFSSAGDPVDTAGWELFADANGDVSGWFGLRIQQRDEAMAVYRDAYDTAVTDRVAELCQLAASPTGSDVSHLRPDRVRIGGVGVFSGDWARTTGPDGDDRIEVGFVGTLIDRWNGWAVFSCTREVAEAIVADQQRHRDRYRHRLREQGVPADDLDRRVDSELADLSFDGDVIVADQRALSDGPEAIERIPPDGDGRYMVMGRSWCWEAVDPYACDRIVGDLPEPDQAQAGPRPGHAASPEAEPAPAAASDTTTTNESNRRKAR</sequence>
<evidence type="ECO:0000259" key="2">
    <source>
        <dbReference type="Pfam" id="PF14192"/>
    </source>
</evidence>
<accession>A0ABZ1EJ73</accession>